<comment type="caution">
    <text evidence="1">The sequence shown here is derived from an EMBL/GenBank/DDBJ whole genome shotgun (WGS) entry which is preliminary data.</text>
</comment>
<evidence type="ECO:0000313" key="2">
    <source>
        <dbReference type="Proteomes" id="UP000727490"/>
    </source>
</evidence>
<dbReference type="AlphaFoldDB" id="A0A951IW31"/>
<dbReference type="RefSeq" id="WP_219289185.1">
    <property type="nucleotide sequence ID" value="NZ_RPHB01000004.1"/>
</dbReference>
<protein>
    <submittedName>
        <fullName evidence="1">Crp/Fnr family transcriptional regulator</fullName>
    </submittedName>
</protein>
<name>A0A951IW31_9BACT</name>
<keyword evidence="2" id="KW-1185">Reference proteome</keyword>
<organism evidence="1 2">
    <name type="scientific">Arthrospiribacter ruber</name>
    <dbReference type="NCBI Taxonomy" id="2487934"/>
    <lineage>
        <taxon>Bacteria</taxon>
        <taxon>Pseudomonadati</taxon>
        <taxon>Bacteroidota</taxon>
        <taxon>Cytophagia</taxon>
        <taxon>Cytophagales</taxon>
        <taxon>Cyclobacteriaceae</taxon>
        <taxon>Arthrospiribacter</taxon>
    </lineage>
</organism>
<proteinExistence type="predicted"/>
<sequence>MDDLKELMISAGEKINILQLNPLKENNVKLIWIKKGISKIFAINDSGVKVNTDLIFENEYFLVSHDNYKSSDLFFIESLKYSEMYCLPLGFLNSSQMEQLNLLLIDFYNARLQRIHQQKVKNHDLELEERVFFLLADFCRIFGEKKGQSYVMPNFFTHEDLASMLKTCRQNITSVLSGLKKRRLLYYNRKEIRFEKAIFESSKVLNQPHIQKNKTISLC</sequence>
<dbReference type="EMBL" id="RPHB01000004">
    <property type="protein sequence ID" value="MBW3468225.1"/>
    <property type="molecule type" value="Genomic_DNA"/>
</dbReference>
<evidence type="ECO:0000313" key="1">
    <source>
        <dbReference type="EMBL" id="MBW3468225.1"/>
    </source>
</evidence>
<accession>A0A951IW31</accession>
<gene>
    <name evidence="1" type="ORF">EGN73_10420</name>
</gene>
<reference evidence="1 2" key="1">
    <citation type="journal article" date="2020" name="Syst. Appl. Microbiol.">
        <title>Arthrospiribacter ruber gen. nov., sp. nov., a novel bacterium isolated from Arthrospira cultures.</title>
        <authorList>
            <person name="Waleron M."/>
            <person name="Misztak A."/>
            <person name="Waleron M.M."/>
            <person name="Furmaniak M."/>
            <person name="Mrozik A."/>
            <person name="Waleron K."/>
        </authorList>
    </citation>
    <scope>NUCLEOTIDE SEQUENCE [LARGE SCALE GENOMIC DNA]</scope>
    <source>
        <strain evidence="1 2">DPMB0001</strain>
    </source>
</reference>
<dbReference type="Proteomes" id="UP000727490">
    <property type="component" value="Unassembled WGS sequence"/>
</dbReference>